<gene>
    <name evidence="1" type="ORF">MM415B01116_0003</name>
</gene>
<evidence type="ECO:0000313" key="1">
    <source>
        <dbReference type="EMBL" id="QJA60433.1"/>
    </source>
</evidence>
<accession>A0A6M3ISK3</accession>
<organism evidence="1">
    <name type="scientific">viral metagenome</name>
    <dbReference type="NCBI Taxonomy" id="1070528"/>
    <lineage>
        <taxon>unclassified sequences</taxon>
        <taxon>metagenomes</taxon>
        <taxon>organismal metagenomes</taxon>
    </lineage>
</organism>
<protein>
    <recommendedName>
        <fullName evidence="2">Capsid protein</fullName>
    </recommendedName>
</protein>
<dbReference type="EMBL" id="MT141409">
    <property type="protein sequence ID" value="QJA60433.1"/>
    <property type="molecule type" value="Genomic_DNA"/>
</dbReference>
<evidence type="ECO:0008006" key="2">
    <source>
        <dbReference type="Google" id="ProtNLM"/>
    </source>
</evidence>
<reference evidence="1" key="1">
    <citation type="submission" date="2020-03" db="EMBL/GenBank/DDBJ databases">
        <title>The deep terrestrial virosphere.</title>
        <authorList>
            <person name="Holmfeldt K."/>
            <person name="Nilsson E."/>
            <person name="Simone D."/>
            <person name="Lopez-Fernandez M."/>
            <person name="Wu X."/>
            <person name="de Brujin I."/>
            <person name="Lundin D."/>
            <person name="Andersson A."/>
            <person name="Bertilsson S."/>
            <person name="Dopson M."/>
        </authorList>
    </citation>
    <scope>NUCLEOTIDE SEQUENCE</scope>
    <source>
        <strain evidence="1">MM415B01116</strain>
    </source>
</reference>
<dbReference type="AlphaFoldDB" id="A0A6M3ISK3"/>
<proteinExistence type="predicted"/>
<name>A0A6M3ISK3_9ZZZZ</name>
<sequence>MSEDSGGHWKDLDEARKLTESTKIPGVFATDIKRNNPAERLPVVQASGTGKSLKWLREKNFSEDAVLDLDIGDQLTWDDDVEYDEVETYLKRLGIQRKLDNFVKEVYSTYNNYRAQALLETEKKVIRRIGDRIIYGDLTYGASGQWDGLHAYAAERSTPWAGSGTNSKLNMDMASAGLSLQYVRTMEDALPLGVDEIWTPFEILRWLDAAYEEKGFAGLKYDTAGNLGFLQRTLNDLGKRVMSWNGIPFARTDYLMGETTATGTGASSDARTKLATSSAEYSMFFVLKGNVMDEEPGVCFAYGATEGAGDLYKFTPFEKLEDYDGEGMRLVTYGAVLLGSYLALGRIADIADAAVTV</sequence>